<evidence type="ECO:0000256" key="3">
    <source>
        <dbReference type="SAM" id="Phobius"/>
    </source>
</evidence>
<comment type="catalytic activity">
    <reaction evidence="2">
        <text>2 GTP = 3',3'-c-di-GMP + 2 diphosphate</text>
        <dbReference type="Rhea" id="RHEA:24898"/>
        <dbReference type="ChEBI" id="CHEBI:33019"/>
        <dbReference type="ChEBI" id="CHEBI:37565"/>
        <dbReference type="ChEBI" id="CHEBI:58805"/>
        <dbReference type="EC" id="2.7.7.65"/>
    </reaction>
</comment>
<evidence type="ECO:0000259" key="4">
    <source>
        <dbReference type="PROSITE" id="PS50887"/>
    </source>
</evidence>
<feature type="transmembrane region" description="Helical" evidence="3">
    <location>
        <begin position="182"/>
        <end position="205"/>
    </location>
</feature>
<dbReference type="AlphaFoldDB" id="G8QUV9"/>
<dbReference type="FunFam" id="3.30.70.270:FF:000001">
    <property type="entry name" value="Diguanylate cyclase domain protein"/>
    <property type="match status" value="1"/>
</dbReference>
<feature type="transmembrane region" description="Helical" evidence="3">
    <location>
        <begin position="33"/>
        <end position="54"/>
    </location>
</feature>
<dbReference type="EC" id="2.7.7.65" evidence="1"/>
<dbReference type="Gene3D" id="3.30.70.270">
    <property type="match status" value="1"/>
</dbReference>
<evidence type="ECO:0000313" key="6">
    <source>
        <dbReference type="Proteomes" id="UP000005632"/>
    </source>
</evidence>
<dbReference type="PROSITE" id="PS50887">
    <property type="entry name" value="GGDEF"/>
    <property type="match status" value="1"/>
</dbReference>
<dbReference type="InterPro" id="IPR029787">
    <property type="entry name" value="Nucleotide_cyclase"/>
</dbReference>
<feature type="transmembrane region" description="Helical" evidence="3">
    <location>
        <begin position="149"/>
        <end position="170"/>
    </location>
</feature>
<keyword evidence="3" id="KW-1133">Transmembrane helix</keyword>
<dbReference type="RefSeq" id="WP_014268984.1">
    <property type="nucleotide sequence ID" value="NC_016633.1"/>
</dbReference>
<dbReference type="SUPFAM" id="SSF55073">
    <property type="entry name" value="Nucleotide cyclase"/>
    <property type="match status" value="1"/>
</dbReference>
<dbReference type="InterPro" id="IPR000160">
    <property type="entry name" value="GGDEF_dom"/>
</dbReference>
<reference evidence="5 6" key="1">
    <citation type="submission" date="2011-11" db="EMBL/GenBank/DDBJ databases">
        <title>Complete sequence of Spirochaeta sp. grapes.</title>
        <authorList>
            <consortium name="US DOE Joint Genome Institute"/>
            <person name="Lucas S."/>
            <person name="Han J."/>
            <person name="Lapidus A."/>
            <person name="Cheng J.-F."/>
            <person name="Goodwin L."/>
            <person name="Pitluck S."/>
            <person name="Peters L."/>
            <person name="Ovchinnikova G."/>
            <person name="Munk A.C."/>
            <person name="Detter J.C."/>
            <person name="Han C."/>
            <person name="Tapia R."/>
            <person name="Land M."/>
            <person name="Hauser L."/>
            <person name="Kyrpides N."/>
            <person name="Ivanova N."/>
            <person name="Pagani I."/>
            <person name="Ritalahtilisa K."/>
            <person name="Loeffler F."/>
            <person name="Woyke T."/>
        </authorList>
    </citation>
    <scope>NUCLEOTIDE SEQUENCE [LARGE SCALE GENOMIC DNA]</scope>
    <source>
        <strain evidence="6">ATCC BAA-1885 / DSM 22778 / Grapes</strain>
    </source>
</reference>
<dbReference type="EMBL" id="CP003155">
    <property type="protein sequence ID" value="AEV28135.1"/>
    <property type="molecule type" value="Genomic_DNA"/>
</dbReference>
<dbReference type="HOGENOM" id="CLU_025182_2_0_12"/>
<dbReference type="OrthoDB" id="9779586at2"/>
<accession>G8QUV9</accession>
<protein>
    <recommendedName>
        <fullName evidence="1">diguanylate cyclase</fullName>
        <ecNumber evidence="1">2.7.7.65</ecNumber>
    </recommendedName>
</protein>
<keyword evidence="3" id="KW-0472">Membrane</keyword>
<feature type="transmembrane region" description="Helical" evidence="3">
    <location>
        <begin position="106"/>
        <end position="129"/>
    </location>
</feature>
<dbReference type="CDD" id="cd01949">
    <property type="entry name" value="GGDEF"/>
    <property type="match status" value="1"/>
</dbReference>
<dbReference type="InterPro" id="IPR043128">
    <property type="entry name" value="Rev_trsase/Diguanyl_cyclase"/>
</dbReference>
<dbReference type="STRING" id="158190.SpiGrapes_0274"/>
<dbReference type="Pfam" id="PF00990">
    <property type="entry name" value="GGDEF"/>
    <property type="match status" value="1"/>
</dbReference>
<dbReference type="NCBIfam" id="TIGR00254">
    <property type="entry name" value="GGDEF"/>
    <property type="match status" value="1"/>
</dbReference>
<feature type="domain" description="GGDEF" evidence="4">
    <location>
        <begin position="385"/>
        <end position="519"/>
    </location>
</feature>
<feature type="transmembrane region" description="Helical" evidence="3">
    <location>
        <begin position="6"/>
        <end position="26"/>
    </location>
</feature>
<feature type="transmembrane region" description="Helical" evidence="3">
    <location>
        <begin position="211"/>
        <end position="230"/>
    </location>
</feature>
<evidence type="ECO:0000256" key="2">
    <source>
        <dbReference type="ARBA" id="ARBA00034247"/>
    </source>
</evidence>
<dbReference type="Pfam" id="PF16927">
    <property type="entry name" value="HisKA_7TM"/>
    <property type="match status" value="1"/>
</dbReference>
<dbReference type="KEGG" id="sgp:SpiGrapes_0274"/>
<dbReference type="SMART" id="SM00267">
    <property type="entry name" value="GGDEF"/>
    <property type="match status" value="1"/>
</dbReference>
<dbReference type="Proteomes" id="UP000005632">
    <property type="component" value="Chromosome"/>
</dbReference>
<sequence>MDIMILFKSLIFFSVFVSMFLFGYVYNRKVNSLSLRFLSGFLLANLIYASSYFFEISSDSLTQIKLALNFEYLGILFIPMFWVLIAWAYHPDNPVYNEKLLKKLRILYIIPIILNILVWTNDLHHWVYVHIGLNTDQSIFLLNVDRGPGFWVINGIIIVLFCVGSIRMISNLVKSNGNHRKQYLLLTLAATPPFLSYILILRQVIPYNLDINPIAFALSCILLFWGMYNLQLFNILPIAHKLVIEAIRDIMIVLNPKGCLIEYNIPATELFDNDNPDLFRTPLKDLYPHLSPLFCNSSDSYEIDLTMPNSEEIRTYSIYITPVIDRKNRLRGNLYLLHELTEMKKYLKELEYLAASDGLTNLLNHREFMKMATMEAQRLEEKGFGQFSLIMIDLDKFKMINDEYGHSAGDKVLQQLGLLIPQQLRPTDICARYGGEEFILLLYDTSLEQATFYAEKLRLAIEKTDFTYNGNKLNITGSFGVSTFSPEQNVSWEITLNHADSGLYMAKKAGRNVVHPIRSTDIVVNSDF</sequence>
<feature type="transmembrane region" description="Helical" evidence="3">
    <location>
        <begin position="66"/>
        <end position="85"/>
    </location>
</feature>
<gene>
    <name evidence="5" type="ordered locus">SpiGrapes_0274</name>
</gene>
<organism evidence="5 6">
    <name type="scientific">Sphaerochaeta pleomorpha (strain ATCC BAA-1885 / DSM 22778 / Grapes)</name>
    <dbReference type="NCBI Taxonomy" id="158190"/>
    <lineage>
        <taxon>Bacteria</taxon>
        <taxon>Pseudomonadati</taxon>
        <taxon>Spirochaetota</taxon>
        <taxon>Spirochaetia</taxon>
        <taxon>Spirochaetales</taxon>
        <taxon>Sphaerochaetaceae</taxon>
        <taxon>Sphaerochaeta</taxon>
    </lineage>
</organism>
<keyword evidence="6" id="KW-1185">Reference proteome</keyword>
<evidence type="ECO:0000313" key="5">
    <source>
        <dbReference type="EMBL" id="AEV28135.1"/>
    </source>
</evidence>
<dbReference type="InterPro" id="IPR031621">
    <property type="entry name" value="HisKA_7TM"/>
</dbReference>
<evidence type="ECO:0000256" key="1">
    <source>
        <dbReference type="ARBA" id="ARBA00012528"/>
    </source>
</evidence>
<dbReference type="eggNOG" id="COG3706">
    <property type="taxonomic scope" value="Bacteria"/>
</dbReference>
<keyword evidence="3" id="KW-0812">Transmembrane</keyword>
<dbReference type="InterPro" id="IPR050469">
    <property type="entry name" value="Diguanylate_Cyclase"/>
</dbReference>
<name>G8QUV9_SPHPG</name>
<dbReference type="PANTHER" id="PTHR45138">
    <property type="entry name" value="REGULATORY COMPONENTS OF SENSORY TRANSDUCTION SYSTEM"/>
    <property type="match status" value="1"/>
</dbReference>
<dbReference type="GO" id="GO:0052621">
    <property type="term" value="F:diguanylate cyclase activity"/>
    <property type="evidence" value="ECO:0007669"/>
    <property type="project" value="UniProtKB-EC"/>
</dbReference>
<proteinExistence type="predicted"/>
<dbReference type="Gene3D" id="3.30.450.20">
    <property type="entry name" value="PAS domain"/>
    <property type="match status" value="1"/>
</dbReference>
<dbReference type="PANTHER" id="PTHR45138:SF9">
    <property type="entry name" value="DIGUANYLATE CYCLASE DGCM-RELATED"/>
    <property type="match status" value="1"/>
</dbReference>